<dbReference type="AlphaFoldDB" id="A0A7J5YXZ1"/>
<gene>
    <name evidence="1" type="ORF">F7725_014771</name>
</gene>
<protein>
    <submittedName>
        <fullName evidence="1">Uncharacterized protein</fullName>
    </submittedName>
</protein>
<evidence type="ECO:0000313" key="1">
    <source>
        <dbReference type="EMBL" id="KAF3854083.1"/>
    </source>
</evidence>
<keyword evidence="2" id="KW-1185">Reference proteome</keyword>
<dbReference type="Proteomes" id="UP000518266">
    <property type="component" value="Unassembled WGS sequence"/>
</dbReference>
<reference evidence="1 2" key="1">
    <citation type="submission" date="2020-03" db="EMBL/GenBank/DDBJ databases">
        <title>Dissostichus mawsoni Genome sequencing and assembly.</title>
        <authorList>
            <person name="Park H."/>
        </authorList>
    </citation>
    <scope>NUCLEOTIDE SEQUENCE [LARGE SCALE GENOMIC DNA]</scope>
    <source>
        <strain evidence="1">DM0001</strain>
        <tissue evidence="1">Muscle</tissue>
    </source>
</reference>
<accession>A0A7J5YXZ1</accession>
<comment type="caution">
    <text evidence="1">The sequence shown here is derived from an EMBL/GenBank/DDBJ whole genome shotgun (WGS) entry which is preliminary data.</text>
</comment>
<proteinExistence type="predicted"/>
<organism evidence="1 2">
    <name type="scientific">Dissostichus mawsoni</name>
    <name type="common">Antarctic cod</name>
    <dbReference type="NCBI Taxonomy" id="36200"/>
    <lineage>
        <taxon>Eukaryota</taxon>
        <taxon>Metazoa</taxon>
        <taxon>Chordata</taxon>
        <taxon>Craniata</taxon>
        <taxon>Vertebrata</taxon>
        <taxon>Euteleostomi</taxon>
        <taxon>Actinopterygii</taxon>
        <taxon>Neopterygii</taxon>
        <taxon>Teleostei</taxon>
        <taxon>Neoteleostei</taxon>
        <taxon>Acanthomorphata</taxon>
        <taxon>Eupercaria</taxon>
        <taxon>Perciformes</taxon>
        <taxon>Notothenioidei</taxon>
        <taxon>Nototheniidae</taxon>
        <taxon>Dissostichus</taxon>
    </lineage>
</organism>
<evidence type="ECO:0000313" key="2">
    <source>
        <dbReference type="Proteomes" id="UP000518266"/>
    </source>
</evidence>
<sequence>MKKSRQPVAERRQVDSAGKVSLKTAGWCRVTPSYCLQDHEAQTKSNSAATPHERNMAAVRPYGIFPGSAHSPDAHWHRAAPRCSSKREREQLVLLREGGDKKSGTCDCGYKCLSRCQRALAPGSLNSQPCPHKAKIQGVDPKADLVLPAGEGVVAPVQQRRQTFFHNVPGRTALGVGKSWRSLQGTVAQRLSPGETSAEGKE</sequence>
<dbReference type="EMBL" id="JAAKFY010000008">
    <property type="protein sequence ID" value="KAF3854083.1"/>
    <property type="molecule type" value="Genomic_DNA"/>
</dbReference>
<name>A0A7J5YXZ1_DISMA</name>